<gene>
    <name evidence="2" type="ORF">BDU57DRAFT_500276</name>
</gene>
<evidence type="ECO:0000313" key="3">
    <source>
        <dbReference type="Proteomes" id="UP000800096"/>
    </source>
</evidence>
<dbReference type="Proteomes" id="UP000800096">
    <property type="component" value="Unassembled WGS sequence"/>
</dbReference>
<protein>
    <submittedName>
        <fullName evidence="2">Uncharacterized protein</fullName>
    </submittedName>
</protein>
<accession>A0A6A5QH84</accession>
<feature type="region of interest" description="Disordered" evidence="1">
    <location>
        <begin position="101"/>
        <end position="147"/>
    </location>
</feature>
<dbReference type="AlphaFoldDB" id="A0A6A5QH84"/>
<evidence type="ECO:0000313" key="2">
    <source>
        <dbReference type="EMBL" id="KAF1914180.1"/>
    </source>
</evidence>
<dbReference type="OrthoDB" id="3785088at2759"/>
<keyword evidence="3" id="KW-1185">Reference proteome</keyword>
<dbReference type="EMBL" id="ML979137">
    <property type="protein sequence ID" value="KAF1914180.1"/>
    <property type="molecule type" value="Genomic_DNA"/>
</dbReference>
<reference evidence="2" key="1">
    <citation type="journal article" date="2020" name="Stud. Mycol.">
        <title>101 Dothideomycetes genomes: a test case for predicting lifestyles and emergence of pathogens.</title>
        <authorList>
            <person name="Haridas S."/>
            <person name="Albert R."/>
            <person name="Binder M."/>
            <person name="Bloem J."/>
            <person name="Labutti K."/>
            <person name="Salamov A."/>
            <person name="Andreopoulos B."/>
            <person name="Baker S."/>
            <person name="Barry K."/>
            <person name="Bills G."/>
            <person name="Bluhm B."/>
            <person name="Cannon C."/>
            <person name="Castanera R."/>
            <person name="Culley D."/>
            <person name="Daum C."/>
            <person name="Ezra D."/>
            <person name="Gonzalez J."/>
            <person name="Henrissat B."/>
            <person name="Kuo A."/>
            <person name="Liang C."/>
            <person name="Lipzen A."/>
            <person name="Lutzoni F."/>
            <person name="Magnuson J."/>
            <person name="Mondo S."/>
            <person name="Nolan M."/>
            <person name="Ohm R."/>
            <person name="Pangilinan J."/>
            <person name="Park H.-J."/>
            <person name="Ramirez L."/>
            <person name="Alfaro M."/>
            <person name="Sun H."/>
            <person name="Tritt A."/>
            <person name="Yoshinaga Y."/>
            <person name="Zwiers L.-H."/>
            <person name="Turgeon B."/>
            <person name="Goodwin S."/>
            <person name="Spatafora J."/>
            <person name="Crous P."/>
            <person name="Grigoriev I."/>
        </authorList>
    </citation>
    <scope>NUCLEOTIDE SEQUENCE</scope>
    <source>
        <strain evidence="2">HMLAC05119</strain>
    </source>
</reference>
<sequence>MSSPTPIPPFYRPISFVSPISDTTHTPSHHSLNPFRRLSTYLKSALTLEPSTEARHRESIISDHVDAEHETERRNSVVLGQDGREEQALLEWRRGSVNGFWKKHGSVGGEGEERRRSVVDGEGRGRRGGLGGLGRKWRKMSWGRGSE</sequence>
<proteinExistence type="predicted"/>
<feature type="compositionally biased region" description="Basic and acidic residues" evidence="1">
    <location>
        <begin position="52"/>
        <end position="75"/>
    </location>
</feature>
<feature type="region of interest" description="Disordered" evidence="1">
    <location>
        <begin position="50"/>
        <end position="75"/>
    </location>
</feature>
<feature type="compositionally biased region" description="Basic and acidic residues" evidence="1">
    <location>
        <begin position="111"/>
        <end position="125"/>
    </location>
</feature>
<organism evidence="2 3">
    <name type="scientific">Ampelomyces quisqualis</name>
    <name type="common">Powdery mildew agent</name>
    <dbReference type="NCBI Taxonomy" id="50730"/>
    <lineage>
        <taxon>Eukaryota</taxon>
        <taxon>Fungi</taxon>
        <taxon>Dikarya</taxon>
        <taxon>Ascomycota</taxon>
        <taxon>Pezizomycotina</taxon>
        <taxon>Dothideomycetes</taxon>
        <taxon>Pleosporomycetidae</taxon>
        <taxon>Pleosporales</taxon>
        <taxon>Pleosporineae</taxon>
        <taxon>Phaeosphaeriaceae</taxon>
        <taxon>Ampelomyces</taxon>
    </lineage>
</organism>
<evidence type="ECO:0000256" key="1">
    <source>
        <dbReference type="SAM" id="MobiDB-lite"/>
    </source>
</evidence>
<name>A0A6A5QH84_AMPQU</name>